<evidence type="ECO:0000313" key="7">
    <source>
        <dbReference type="Proteomes" id="UP000190135"/>
    </source>
</evidence>
<keyword evidence="4" id="KW-0862">Zinc</keyword>
<name>A0A1T4S2T3_9HYPH</name>
<protein>
    <submittedName>
        <fullName evidence="6">Creatinine amidohydrolase</fullName>
    </submittedName>
</protein>
<dbReference type="InterPro" id="IPR024087">
    <property type="entry name" value="Creatininase-like_sf"/>
</dbReference>
<dbReference type="InterPro" id="IPR003785">
    <property type="entry name" value="Creatininase/forma_Hydrolase"/>
</dbReference>
<keyword evidence="7" id="KW-1185">Reference proteome</keyword>
<dbReference type="Proteomes" id="UP000190135">
    <property type="component" value="Unassembled WGS sequence"/>
</dbReference>
<proteinExistence type="inferred from homology"/>
<evidence type="ECO:0000256" key="3">
    <source>
        <dbReference type="ARBA" id="ARBA00022801"/>
    </source>
</evidence>
<dbReference type="AlphaFoldDB" id="A0A1T4S2T3"/>
<dbReference type="Pfam" id="PF02633">
    <property type="entry name" value="Creatininase"/>
    <property type="match status" value="1"/>
</dbReference>
<reference evidence="6 7" key="1">
    <citation type="submission" date="2017-02" db="EMBL/GenBank/DDBJ databases">
        <authorList>
            <person name="Peterson S.W."/>
        </authorList>
    </citation>
    <scope>NUCLEOTIDE SEQUENCE [LARGE SCALE GENOMIC DNA]</scope>
    <source>
        <strain evidence="6 7">USBA 369</strain>
    </source>
</reference>
<keyword evidence="3 6" id="KW-0378">Hydrolase</keyword>
<dbReference type="RefSeq" id="WP_078708921.1">
    <property type="nucleotide sequence ID" value="NZ_FUXL01000008.1"/>
</dbReference>
<keyword evidence="2" id="KW-0479">Metal-binding</keyword>
<comment type="similarity">
    <text evidence="5">Belongs to the creatininase superfamily.</text>
</comment>
<dbReference type="GO" id="GO:0009231">
    <property type="term" value="P:riboflavin biosynthetic process"/>
    <property type="evidence" value="ECO:0007669"/>
    <property type="project" value="TreeGrafter"/>
</dbReference>
<evidence type="ECO:0000313" key="6">
    <source>
        <dbReference type="EMBL" id="SKA22534.1"/>
    </source>
</evidence>
<dbReference type="EMBL" id="FUXL01000008">
    <property type="protein sequence ID" value="SKA22534.1"/>
    <property type="molecule type" value="Genomic_DNA"/>
</dbReference>
<evidence type="ECO:0000256" key="4">
    <source>
        <dbReference type="ARBA" id="ARBA00022833"/>
    </source>
</evidence>
<dbReference type="SUPFAM" id="SSF102215">
    <property type="entry name" value="Creatininase"/>
    <property type="match status" value="1"/>
</dbReference>
<dbReference type="GO" id="GO:0016811">
    <property type="term" value="F:hydrolase activity, acting on carbon-nitrogen (but not peptide) bonds, in linear amides"/>
    <property type="evidence" value="ECO:0007669"/>
    <property type="project" value="TreeGrafter"/>
</dbReference>
<organism evidence="6 7">
    <name type="scientific">Consotaella salsifontis</name>
    <dbReference type="NCBI Taxonomy" id="1365950"/>
    <lineage>
        <taxon>Bacteria</taxon>
        <taxon>Pseudomonadati</taxon>
        <taxon>Pseudomonadota</taxon>
        <taxon>Alphaproteobacteria</taxon>
        <taxon>Hyphomicrobiales</taxon>
        <taxon>Aurantimonadaceae</taxon>
        <taxon>Consotaella</taxon>
    </lineage>
</organism>
<dbReference type="OrthoDB" id="9801445at2"/>
<accession>A0A1T4S2T3</accession>
<comment type="cofactor">
    <cofactor evidence="1">
        <name>Zn(2+)</name>
        <dbReference type="ChEBI" id="CHEBI:29105"/>
    </cofactor>
</comment>
<dbReference type="PANTHER" id="PTHR35005:SF1">
    <property type="entry name" value="2-AMINO-5-FORMYLAMINO-6-RIBOSYLAMINOPYRIMIDIN-4(3H)-ONE 5'-MONOPHOSPHATE DEFORMYLASE"/>
    <property type="match status" value="1"/>
</dbReference>
<evidence type="ECO:0000256" key="2">
    <source>
        <dbReference type="ARBA" id="ARBA00022723"/>
    </source>
</evidence>
<dbReference type="PANTHER" id="PTHR35005">
    <property type="entry name" value="3-DEHYDRO-SCYLLO-INOSOSE HYDROLASE"/>
    <property type="match status" value="1"/>
</dbReference>
<evidence type="ECO:0000256" key="5">
    <source>
        <dbReference type="ARBA" id="ARBA00024029"/>
    </source>
</evidence>
<evidence type="ECO:0000256" key="1">
    <source>
        <dbReference type="ARBA" id="ARBA00001947"/>
    </source>
</evidence>
<dbReference type="STRING" id="1365950.SAMN05428963_108213"/>
<dbReference type="GO" id="GO:0046872">
    <property type="term" value="F:metal ion binding"/>
    <property type="evidence" value="ECO:0007669"/>
    <property type="project" value="UniProtKB-KW"/>
</dbReference>
<sequence length="288" mass="31530">MSDILYSVRGPKSWTTMTSQELAERLAETDVTLVPVGAIEQHAGHLPLGQDNFQIEEIVRRAVLKLEEAGRKAIFGPTIPYGPIANLRFPGSIDLKPSTLILLVKEVCLNLYRDGVRNIALVMGHDMSLGALMVAARELAHETDDDLKVIVLNWLPLVVQILPTILASLPPELTRNIPKNARDGHGGMGETARQLWQNPELVVTERMKDYVLEMAPPAAPFVSPVVSGGGVYAPRKTTNEHPDYQGILGFPTVASAEMGDKLYEALSDWVATVVGEFCYGSLPQSYSY</sequence>
<dbReference type="Gene3D" id="3.40.50.10310">
    <property type="entry name" value="Creatininase"/>
    <property type="match status" value="1"/>
</dbReference>
<gene>
    <name evidence="6" type="ORF">SAMN05428963_108213</name>
</gene>